<dbReference type="AlphaFoldDB" id="A0A6G7PY85"/>
<dbReference type="GO" id="GO:0005737">
    <property type="term" value="C:cytoplasm"/>
    <property type="evidence" value="ECO:0007669"/>
    <property type="project" value="TreeGrafter"/>
</dbReference>
<dbReference type="InterPro" id="IPR004396">
    <property type="entry name" value="ATPase_YchF/OLA1"/>
</dbReference>
<gene>
    <name evidence="6" type="primary">ychF</name>
    <name evidence="6" type="ORF">G4V39_10205</name>
</gene>
<name>A0A6G7PY85_9BACT</name>
<keyword evidence="7" id="KW-1185">Reference proteome</keyword>
<reference evidence="6 7" key="1">
    <citation type="submission" date="2020-02" db="EMBL/GenBank/DDBJ databases">
        <title>Genome analysis of Thermosulfuriphilus ammonigenes ST65T, an anaerobic thermophilic chemolithoautotrophic bacterium isolated from a deep-sea hydrothermal vent.</title>
        <authorList>
            <person name="Slobodkina G."/>
            <person name="Allioux M."/>
            <person name="Merkel A."/>
            <person name="Alain K."/>
            <person name="Jebbar M."/>
            <person name="Slobodkin A."/>
        </authorList>
    </citation>
    <scope>NUCLEOTIDE SEQUENCE [LARGE SCALE GENOMIC DNA]</scope>
    <source>
        <strain evidence="6 7">ST65</strain>
    </source>
</reference>
<dbReference type="EMBL" id="CP048877">
    <property type="protein sequence ID" value="QIJ72622.1"/>
    <property type="molecule type" value="Genomic_DNA"/>
</dbReference>
<dbReference type="PANTHER" id="PTHR23305">
    <property type="entry name" value="OBG GTPASE FAMILY"/>
    <property type="match status" value="1"/>
</dbReference>
<evidence type="ECO:0000313" key="7">
    <source>
        <dbReference type="Proteomes" id="UP000502179"/>
    </source>
</evidence>
<dbReference type="PRINTS" id="PR00326">
    <property type="entry name" value="GTP1OBG"/>
</dbReference>
<organism evidence="6 7">
    <name type="scientific">Thermosulfuriphilus ammonigenes</name>
    <dbReference type="NCBI Taxonomy" id="1936021"/>
    <lineage>
        <taxon>Bacteria</taxon>
        <taxon>Pseudomonadati</taxon>
        <taxon>Thermodesulfobacteriota</taxon>
        <taxon>Thermodesulfobacteria</taxon>
        <taxon>Thermodesulfobacteriales</taxon>
        <taxon>Thermodesulfobacteriaceae</taxon>
        <taxon>Thermosulfuriphilus</taxon>
    </lineage>
</organism>
<evidence type="ECO:0000256" key="1">
    <source>
        <dbReference type="ARBA" id="ARBA00001946"/>
    </source>
</evidence>
<sequence length="355" mass="39120">MPIFLGLGAMKIGIIGLPGSGKTTIFNALTGRGAELSRAGAWHRGTNLAVVQVPDARLSALARLFNPSKITPATVEFVDVAVEFSEDKARDGRLEELIAALRPAQALFHVVRAFDLAGLPPQPQADLDRLESELVITDLISVERRLERLEKDAKRGKRPPAREYELLLKAREMLEAGRPLRLDREISEAPELKGFAFLTAKPVVVVLNLGDEAEAPSLKVEAAALVVIRGALELEVSQLPSEEAEVFRKEYGLYESAVDHLIQAGYRVLDLISFFTAGEKEVRAWTIRAGTTAVKAAGAVHSDMERGFIRAEVIFWEDLVRLGSYQAAREEGLLRLEGRDYIVQDGDVVIFRFKV</sequence>
<evidence type="ECO:0000256" key="2">
    <source>
        <dbReference type="ARBA" id="ARBA00022723"/>
    </source>
</evidence>
<dbReference type="InterPro" id="IPR023192">
    <property type="entry name" value="TGS-like_dom_sf"/>
</dbReference>
<dbReference type="PIRSF" id="PIRSF006641">
    <property type="entry name" value="CHP00092"/>
    <property type="match status" value="1"/>
</dbReference>
<dbReference type="Gene3D" id="3.40.50.300">
    <property type="entry name" value="P-loop containing nucleotide triphosphate hydrolases"/>
    <property type="match status" value="1"/>
</dbReference>
<dbReference type="Gene3D" id="1.10.150.300">
    <property type="entry name" value="TGS-like domain"/>
    <property type="match status" value="1"/>
</dbReference>
<dbReference type="RefSeq" id="WP_166032838.1">
    <property type="nucleotide sequence ID" value="NZ_CP048877.1"/>
</dbReference>
<dbReference type="KEGG" id="tav:G4V39_10205"/>
<evidence type="ECO:0000313" key="6">
    <source>
        <dbReference type="EMBL" id="QIJ72622.1"/>
    </source>
</evidence>
<keyword evidence="2" id="KW-0479">Metal-binding</keyword>
<comment type="cofactor">
    <cofactor evidence="1">
        <name>Mg(2+)</name>
        <dbReference type="ChEBI" id="CHEBI:18420"/>
    </cofactor>
</comment>
<dbReference type="PANTHER" id="PTHR23305:SF18">
    <property type="entry name" value="OBG-TYPE G DOMAIN-CONTAINING PROTEIN"/>
    <property type="match status" value="1"/>
</dbReference>
<keyword evidence="4" id="KW-0067">ATP-binding</keyword>
<dbReference type="GO" id="GO:0005525">
    <property type="term" value="F:GTP binding"/>
    <property type="evidence" value="ECO:0007669"/>
    <property type="project" value="InterPro"/>
</dbReference>
<dbReference type="GO" id="GO:0016887">
    <property type="term" value="F:ATP hydrolysis activity"/>
    <property type="evidence" value="ECO:0007669"/>
    <property type="project" value="InterPro"/>
</dbReference>
<protein>
    <submittedName>
        <fullName evidence="6">Redox-regulated ATPase YchF</fullName>
    </submittedName>
</protein>
<feature type="domain" description="TGS" evidence="5">
    <location>
        <begin position="270"/>
        <end position="353"/>
    </location>
</feature>
<dbReference type="InterPro" id="IPR012676">
    <property type="entry name" value="TGS-like"/>
</dbReference>
<evidence type="ECO:0000256" key="4">
    <source>
        <dbReference type="ARBA" id="ARBA00022840"/>
    </source>
</evidence>
<dbReference type="Gene3D" id="3.10.20.30">
    <property type="match status" value="1"/>
</dbReference>
<accession>A0A6G7PY85</accession>
<dbReference type="SUPFAM" id="SSF52540">
    <property type="entry name" value="P-loop containing nucleoside triphosphate hydrolases"/>
    <property type="match status" value="1"/>
</dbReference>
<dbReference type="InterPro" id="IPR012675">
    <property type="entry name" value="Beta-grasp_dom_sf"/>
</dbReference>
<dbReference type="InterPro" id="IPR004095">
    <property type="entry name" value="TGS"/>
</dbReference>
<dbReference type="SUPFAM" id="SSF81271">
    <property type="entry name" value="TGS-like"/>
    <property type="match status" value="1"/>
</dbReference>
<dbReference type="Pfam" id="PF06071">
    <property type="entry name" value="YchF-GTPase_C"/>
    <property type="match status" value="1"/>
</dbReference>
<dbReference type="PROSITE" id="PS51880">
    <property type="entry name" value="TGS"/>
    <property type="match status" value="1"/>
</dbReference>
<dbReference type="InterPro" id="IPR013029">
    <property type="entry name" value="YchF_C"/>
</dbReference>
<dbReference type="InterPro" id="IPR006073">
    <property type="entry name" value="GTP-bd"/>
</dbReference>
<proteinExistence type="predicted"/>
<evidence type="ECO:0000256" key="3">
    <source>
        <dbReference type="ARBA" id="ARBA00022741"/>
    </source>
</evidence>
<dbReference type="Proteomes" id="UP000502179">
    <property type="component" value="Chromosome"/>
</dbReference>
<dbReference type="GO" id="GO:0046872">
    <property type="term" value="F:metal ion binding"/>
    <property type="evidence" value="ECO:0007669"/>
    <property type="project" value="UniProtKB-KW"/>
</dbReference>
<dbReference type="GO" id="GO:0005524">
    <property type="term" value="F:ATP binding"/>
    <property type="evidence" value="ECO:0007669"/>
    <property type="project" value="UniProtKB-KW"/>
</dbReference>
<dbReference type="FunFam" id="3.10.20.30:FF:000001">
    <property type="entry name" value="Ribosome-binding ATPase YchF"/>
    <property type="match status" value="1"/>
</dbReference>
<dbReference type="InterPro" id="IPR027417">
    <property type="entry name" value="P-loop_NTPase"/>
</dbReference>
<dbReference type="CDD" id="cd04867">
    <property type="entry name" value="TGS_YchF_OLA1"/>
    <property type="match status" value="1"/>
</dbReference>
<keyword evidence="3" id="KW-0547">Nucleotide-binding</keyword>
<dbReference type="Pfam" id="PF01926">
    <property type="entry name" value="MMR_HSR1"/>
    <property type="match status" value="1"/>
</dbReference>
<evidence type="ECO:0000259" key="5">
    <source>
        <dbReference type="PROSITE" id="PS51880"/>
    </source>
</evidence>